<dbReference type="Ensembl" id="ENSSHAT00000031588.1">
    <property type="protein sequence ID" value="ENSSHAP00000031076.1"/>
    <property type="gene ID" value="ENSSHAG00000029579.1"/>
</dbReference>
<comment type="subcellular location">
    <subcellularLocation>
        <location evidence="1 5 6">Nucleus</location>
    </subcellularLocation>
</comment>
<dbReference type="PROSITE" id="PS50071">
    <property type="entry name" value="HOMEOBOX_2"/>
    <property type="match status" value="1"/>
</dbReference>
<evidence type="ECO:0000256" key="7">
    <source>
        <dbReference type="SAM" id="MobiDB-lite"/>
    </source>
</evidence>
<evidence type="ECO:0000256" key="2">
    <source>
        <dbReference type="ARBA" id="ARBA00023125"/>
    </source>
</evidence>
<evidence type="ECO:0000313" key="9">
    <source>
        <dbReference type="Ensembl" id="ENSSHAP00000031076.1"/>
    </source>
</evidence>
<evidence type="ECO:0000256" key="4">
    <source>
        <dbReference type="ARBA" id="ARBA00023242"/>
    </source>
</evidence>
<gene>
    <name evidence="9" type="primary">LOC111718802</name>
</gene>
<accession>A0A7N4P1R3</accession>
<feature type="compositionally biased region" description="Polar residues" evidence="7">
    <location>
        <begin position="349"/>
        <end position="363"/>
    </location>
</feature>
<dbReference type="GeneTree" id="ENSGT00940000154537"/>
<dbReference type="GO" id="GO:0000977">
    <property type="term" value="F:RNA polymerase II transcription regulatory region sequence-specific DNA binding"/>
    <property type="evidence" value="ECO:0007669"/>
    <property type="project" value="TreeGrafter"/>
</dbReference>
<reference evidence="9" key="3">
    <citation type="submission" date="2025-09" db="UniProtKB">
        <authorList>
            <consortium name="Ensembl"/>
        </authorList>
    </citation>
    <scope>IDENTIFICATION</scope>
</reference>
<dbReference type="AlphaFoldDB" id="A0A7N4P1R3"/>
<sequence>MTDNSPPKEKKQDSCKKASGSMRRKRTVFTKEQLSILIQYFEKNPYPGISEREELARQLNTEESRIQVWFQNRRARQQQKRAFLASVYSRKLKGKENLQTMKLSTEFQSCVRPRSMSQESSTHCPPSWSLPENYGAQNSFYVGMKSPLQAQEQGWAKRQLHSTHHPLPFQCAQEPSSQLQQLYPQQSPALQPYLPQAPISQRQQLASSLPQSPQVCQRQIQPLLKSEEQLGGFLTVKQEHLDASQEHLGAQQGDLGAQQGHLAASQGCLGAQQGHLAASQGCLGAQQGHLAASQGRLGAQQGHLAASQGRLGTQQGHLAASQGHLGAQQGHLAVSQGHLGAQQGHLAVSQGQLGAQQGHQPASQGHLGAQQGHLAVSQGQLGAQQGYLTASQGQLGAQRGHLTASQGHLGAQQGHWDTSLGHQAASGEHSDLLLGDLLDILGGMAETQDPRRV</sequence>
<dbReference type="Proteomes" id="UP000007648">
    <property type="component" value="Unassembled WGS sequence"/>
</dbReference>
<feature type="region of interest" description="Disordered" evidence="7">
    <location>
        <begin position="303"/>
        <end position="324"/>
    </location>
</feature>
<dbReference type="CDD" id="cd00086">
    <property type="entry name" value="homeodomain"/>
    <property type="match status" value="1"/>
</dbReference>
<feature type="DNA-binding region" description="Homeobox" evidence="5">
    <location>
        <begin position="22"/>
        <end position="81"/>
    </location>
</feature>
<dbReference type="Pfam" id="PF00046">
    <property type="entry name" value="Homeodomain"/>
    <property type="match status" value="1"/>
</dbReference>
<feature type="compositionally biased region" description="Basic and acidic residues" evidence="7">
    <location>
        <begin position="1"/>
        <end position="16"/>
    </location>
</feature>
<dbReference type="InterPro" id="IPR001356">
    <property type="entry name" value="HD"/>
</dbReference>
<evidence type="ECO:0000313" key="10">
    <source>
        <dbReference type="Proteomes" id="UP000007648"/>
    </source>
</evidence>
<evidence type="ECO:0000256" key="5">
    <source>
        <dbReference type="PROSITE-ProRule" id="PRU00108"/>
    </source>
</evidence>
<feature type="region of interest" description="Disordered" evidence="7">
    <location>
        <begin position="343"/>
        <end position="373"/>
    </location>
</feature>
<dbReference type="GO" id="GO:0000981">
    <property type="term" value="F:DNA-binding transcription factor activity, RNA polymerase II-specific"/>
    <property type="evidence" value="ECO:0007669"/>
    <property type="project" value="TreeGrafter"/>
</dbReference>
<dbReference type="RefSeq" id="XP_023351172.1">
    <property type="nucleotide sequence ID" value="XM_023495404.2"/>
</dbReference>
<dbReference type="SMART" id="SM00389">
    <property type="entry name" value="HOX"/>
    <property type="match status" value="1"/>
</dbReference>
<evidence type="ECO:0000259" key="8">
    <source>
        <dbReference type="PROSITE" id="PS50071"/>
    </source>
</evidence>
<name>A0A7N4P1R3_SARHA</name>
<evidence type="ECO:0000256" key="3">
    <source>
        <dbReference type="ARBA" id="ARBA00023155"/>
    </source>
</evidence>
<evidence type="ECO:0000256" key="1">
    <source>
        <dbReference type="ARBA" id="ARBA00004123"/>
    </source>
</evidence>
<dbReference type="PANTHER" id="PTHR46123:SF4">
    <property type="entry name" value="MIX-TYPE HOMEOBOX GENE 1-RELATED"/>
    <property type="match status" value="1"/>
</dbReference>
<feature type="region of interest" description="Disordered" evidence="7">
    <location>
        <begin position="1"/>
        <end position="26"/>
    </location>
</feature>
<protein>
    <recommendedName>
        <fullName evidence="8">Homeobox domain-containing protein</fullName>
    </recommendedName>
</protein>
<organism evidence="9 10">
    <name type="scientific">Sarcophilus harrisii</name>
    <name type="common">Tasmanian devil</name>
    <name type="synonym">Sarcophilus laniarius</name>
    <dbReference type="NCBI Taxonomy" id="9305"/>
    <lineage>
        <taxon>Eukaryota</taxon>
        <taxon>Metazoa</taxon>
        <taxon>Chordata</taxon>
        <taxon>Craniata</taxon>
        <taxon>Vertebrata</taxon>
        <taxon>Euteleostomi</taxon>
        <taxon>Mammalia</taxon>
        <taxon>Metatheria</taxon>
        <taxon>Dasyuromorphia</taxon>
        <taxon>Dasyuridae</taxon>
        <taxon>Sarcophilus</taxon>
    </lineage>
</organism>
<keyword evidence="3 5" id="KW-0371">Homeobox</keyword>
<dbReference type="SUPFAM" id="SSF46689">
    <property type="entry name" value="Homeodomain-like"/>
    <property type="match status" value="1"/>
</dbReference>
<dbReference type="GeneID" id="111718802"/>
<dbReference type="KEGG" id="shr:111718802"/>
<dbReference type="InParanoid" id="A0A7N4P1R3"/>
<dbReference type="OrthoDB" id="6159439at2759"/>
<dbReference type="Gene3D" id="1.10.10.60">
    <property type="entry name" value="Homeodomain-like"/>
    <property type="match status" value="1"/>
</dbReference>
<reference evidence="9" key="2">
    <citation type="submission" date="2025-08" db="UniProtKB">
        <authorList>
            <consortium name="Ensembl"/>
        </authorList>
    </citation>
    <scope>IDENTIFICATION</scope>
</reference>
<keyword evidence="10" id="KW-1185">Reference proteome</keyword>
<keyword evidence="2 5" id="KW-0238">DNA-binding</keyword>
<proteinExistence type="predicted"/>
<dbReference type="InterPro" id="IPR051306">
    <property type="entry name" value="Homeobox_regulator"/>
</dbReference>
<dbReference type="PANTHER" id="PTHR46123">
    <property type="entry name" value="MIX-TYPE HOMEOBOX GENE 1-RELATED"/>
    <property type="match status" value="1"/>
</dbReference>
<feature type="domain" description="Homeobox" evidence="8">
    <location>
        <begin position="20"/>
        <end position="80"/>
    </location>
</feature>
<reference evidence="9 10" key="1">
    <citation type="journal article" date="2011" name="Proc. Natl. Acad. Sci. U.S.A.">
        <title>Genetic diversity and population structure of the endangered marsupial Sarcophilus harrisii (Tasmanian devil).</title>
        <authorList>
            <person name="Miller W."/>
            <person name="Hayes V.M."/>
            <person name="Ratan A."/>
            <person name="Petersen D.C."/>
            <person name="Wittekindt N.E."/>
            <person name="Miller J."/>
            <person name="Walenz B."/>
            <person name="Knight J."/>
            <person name="Qi J."/>
            <person name="Zhao F."/>
            <person name="Wang Q."/>
            <person name="Bedoya-Reina O.C."/>
            <person name="Katiyar N."/>
            <person name="Tomsho L.P."/>
            <person name="Kasson L.M."/>
            <person name="Hardie R.A."/>
            <person name="Woodbridge P."/>
            <person name="Tindall E.A."/>
            <person name="Bertelsen M.F."/>
            <person name="Dixon D."/>
            <person name="Pyecroft S."/>
            <person name="Helgen K.M."/>
            <person name="Lesk A.M."/>
            <person name="Pringle T.H."/>
            <person name="Patterson N."/>
            <person name="Zhang Y."/>
            <person name="Kreiss A."/>
            <person name="Woods G.M."/>
            <person name="Jones M.E."/>
            <person name="Schuster S.C."/>
        </authorList>
    </citation>
    <scope>NUCLEOTIDE SEQUENCE [LARGE SCALE GENOMIC DNA]</scope>
</reference>
<dbReference type="InterPro" id="IPR009057">
    <property type="entry name" value="Homeodomain-like_sf"/>
</dbReference>
<dbReference type="GO" id="GO:0005634">
    <property type="term" value="C:nucleus"/>
    <property type="evidence" value="ECO:0007669"/>
    <property type="project" value="UniProtKB-SubCell"/>
</dbReference>
<evidence type="ECO:0000256" key="6">
    <source>
        <dbReference type="RuleBase" id="RU000682"/>
    </source>
</evidence>
<keyword evidence="4 5" id="KW-0539">Nucleus</keyword>